<proteinExistence type="predicted"/>
<dbReference type="AlphaFoldDB" id="A0A087DGP5"/>
<dbReference type="RefSeq" id="WP_033519145.1">
    <property type="nucleotide sequence ID" value="NZ_CAUPKV010000022.1"/>
</dbReference>
<dbReference type="eggNOG" id="COG2023">
    <property type="taxonomic scope" value="Bacteria"/>
</dbReference>
<evidence type="ECO:0000313" key="2">
    <source>
        <dbReference type="Proteomes" id="UP000029033"/>
    </source>
</evidence>
<reference evidence="1 2" key="1">
    <citation type="submission" date="2014-03" db="EMBL/GenBank/DDBJ databases">
        <title>Genomics of Bifidobacteria.</title>
        <authorList>
            <person name="Ventura M."/>
            <person name="Milani C."/>
            <person name="Lugli G.A."/>
        </authorList>
    </citation>
    <scope>NUCLEOTIDE SEQUENCE [LARGE SCALE GENOMIC DNA]</scope>
    <source>
        <strain evidence="1 2">LMG 21589</strain>
    </source>
</reference>
<keyword evidence="2" id="KW-1185">Reference proteome</keyword>
<dbReference type="STRING" id="158787.BSCA_0747"/>
<comment type="caution">
    <text evidence="1">The sequence shown here is derived from an EMBL/GenBank/DDBJ whole genome shotgun (WGS) entry which is preliminary data.</text>
</comment>
<accession>A0A087DGP5</accession>
<name>A0A087DGP5_9BIFI</name>
<evidence type="ECO:0000313" key="1">
    <source>
        <dbReference type="EMBL" id="KFI94695.1"/>
    </source>
</evidence>
<dbReference type="Proteomes" id="UP000029033">
    <property type="component" value="Unassembled WGS sequence"/>
</dbReference>
<sequence>MECQHCHNDTTENHTLCTACEMTFFHTLIRLANDIMPLHDSLDATLHPGGHSPVRIQTATPPTPIRLDVLDLIDILDSTAYELRRRLDGIDAHLDAPDPQCEDLRMTLITCAGHPRLAMFPDAGMYLDVLADLAVRIDHVLDPPEEHREIGTCECCATMLTAGSRDQWVTCPVCGREQRVQTVKLKRLERLCFDDSRRGSAAGIARAFTDAGITLRAATIRKWVQRGRLTRSPQGIAYCDAYRLVIAGVSQLD</sequence>
<gene>
    <name evidence="1" type="ORF">BSCA_0747</name>
</gene>
<protein>
    <recommendedName>
        <fullName evidence="3">PhnA protein</fullName>
    </recommendedName>
</protein>
<dbReference type="EMBL" id="JGZO01000006">
    <property type="protein sequence ID" value="KFI94695.1"/>
    <property type="molecule type" value="Genomic_DNA"/>
</dbReference>
<evidence type="ECO:0008006" key="3">
    <source>
        <dbReference type="Google" id="ProtNLM"/>
    </source>
</evidence>
<organism evidence="1 2">
    <name type="scientific">Bifidobacterium scardovii</name>
    <dbReference type="NCBI Taxonomy" id="158787"/>
    <lineage>
        <taxon>Bacteria</taxon>
        <taxon>Bacillati</taxon>
        <taxon>Actinomycetota</taxon>
        <taxon>Actinomycetes</taxon>
        <taxon>Bifidobacteriales</taxon>
        <taxon>Bifidobacteriaceae</taxon>
        <taxon>Bifidobacterium</taxon>
    </lineage>
</organism>
<dbReference type="OrthoDB" id="3234010at2"/>
<dbReference type="GeneID" id="85166447"/>